<feature type="compositionally biased region" description="Basic and acidic residues" evidence="4">
    <location>
        <begin position="577"/>
        <end position="587"/>
    </location>
</feature>
<protein>
    <submittedName>
        <fullName evidence="5">Leucine-rich repeat-containing protein</fullName>
    </submittedName>
</protein>
<comment type="caution">
    <text evidence="5">The sequence shown here is derived from an EMBL/GenBank/DDBJ whole genome shotgun (WGS) entry which is preliminary data.</text>
</comment>
<dbReference type="EMBL" id="ASPP01023892">
    <property type="protein sequence ID" value="ETO09812.1"/>
    <property type="molecule type" value="Genomic_DNA"/>
</dbReference>
<dbReference type="AlphaFoldDB" id="X6M8L5"/>
<name>X6M8L5_RETFI</name>
<evidence type="ECO:0000256" key="4">
    <source>
        <dbReference type="SAM" id="MobiDB-lite"/>
    </source>
</evidence>
<dbReference type="PANTHER" id="PTHR24112:SF9">
    <property type="entry name" value="PROTEIN PHOSPHATASE 1 REGULATORY SUBUNIT 37"/>
    <property type="match status" value="1"/>
</dbReference>
<comment type="similarity">
    <text evidence="3">Belongs to the PPP1R37 family.</text>
</comment>
<dbReference type="InterPro" id="IPR032675">
    <property type="entry name" value="LRR_dom_sf"/>
</dbReference>
<dbReference type="PANTHER" id="PTHR24112">
    <property type="entry name" value="LEUCINE-RICH REPEAT, ISOFORM F-RELATED"/>
    <property type="match status" value="1"/>
</dbReference>
<dbReference type="InterPro" id="IPR051279">
    <property type="entry name" value="PP1-Reg/Actin-Interact_Protein"/>
</dbReference>
<proteinExistence type="inferred from homology"/>
<keyword evidence="1" id="KW-0433">Leucine-rich repeat</keyword>
<dbReference type="InterPro" id="IPR001611">
    <property type="entry name" value="Leu-rich_rpt"/>
</dbReference>
<evidence type="ECO:0000256" key="2">
    <source>
        <dbReference type="ARBA" id="ARBA00022737"/>
    </source>
</evidence>
<keyword evidence="6" id="KW-1185">Reference proteome</keyword>
<gene>
    <name evidence="5" type="ORF">RFI_27565</name>
</gene>
<sequence>MMSDGFAQVTWALPHTRVLAGLMISVAFSPLSNFICLSCFVLITIDGIEVTDIKGDKYLYDALTVLLRHNSSVRSLVLDGVVTGPEWGDLLHEGLNQNQRSALIRFGLKNAKLGEKGMTSFINGNKQLARQPECIYLTKTGASAKQMVQVIGTFIGKSEYGSGLTELDLSDNPLESRGTQALASRLATDFPDLKVLRLANCHIDVPRLLSAIEQAPKKNLSAWRSWIYPEINVLRKMDLFCLELWPSYTQFFLLYCLKEEKERERGEDIHESMDREKKGYNLMSMYITYMCVRMGLNVAASLVNDQMKYYVQLEASDNDIGPEGAIMIASILRMTDRVMTLKLNNCDMGHEGMGYVIKSLENQPYLRTLELNNNCKREQWTVGKYRVAEGLKALLEKSSVLERLSLHNDPENGYQCDLDDFLVSLRSNATLISLDISGNSLTNENLQALKDVVIKNEVLQELRWDNNSISSRHIVAMTHALKHNRVSHSKFFYYHLEHAKKKTYSLSLQLVEFPDQDFERELAQAGKDRARVMELQMVKKNFYQALFENKRLVGFEAAPLAMRRNMKKRHSLLPSEYKQREVQEKKAPPRGNQLMIPGAEEGD</sequence>
<reference evidence="5 6" key="1">
    <citation type="journal article" date="2013" name="Curr. Biol.">
        <title>The Genome of the Foraminiferan Reticulomyxa filosa.</title>
        <authorList>
            <person name="Glockner G."/>
            <person name="Hulsmann N."/>
            <person name="Schleicher M."/>
            <person name="Noegel A.A."/>
            <person name="Eichinger L."/>
            <person name="Gallinger C."/>
            <person name="Pawlowski J."/>
            <person name="Sierra R."/>
            <person name="Euteneuer U."/>
            <person name="Pillet L."/>
            <person name="Moustafa A."/>
            <person name="Platzer M."/>
            <person name="Groth M."/>
            <person name="Szafranski K."/>
            <person name="Schliwa M."/>
        </authorList>
    </citation>
    <scope>NUCLEOTIDE SEQUENCE [LARGE SCALE GENOMIC DNA]</scope>
</reference>
<dbReference type="OrthoDB" id="120976at2759"/>
<evidence type="ECO:0000313" key="6">
    <source>
        <dbReference type="Proteomes" id="UP000023152"/>
    </source>
</evidence>
<dbReference type="Proteomes" id="UP000023152">
    <property type="component" value="Unassembled WGS sequence"/>
</dbReference>
<dbReference type="SUPFAM" id="SSF52047">
    <property type="entry name" value="RNI-like"/>
    <property type="match status" value="1"/>
</dbReference>
<dbReference type="Gene3D" id="3.80.10.10">
    <property type="entry name" value="Ribonuclease Inhibitor"/>
    <property type="match status" value="1"/>
</dbReference>
<organism evidence="5 6">
    <name type="scientific">Reticulomyxa filosa</name>
    <dbReference type="NCBI Taxonomy" id="46433"/>
    <lineage>
        <taxon>Eukaryota</taxon>
        <taxon>Sar</taxon>
        <taxon>Rhizaria</taxon>
        <taxon>Retaria</taxon>
        <taxon>Foraminifera</taxon>
        <taxon>Monothalamids</taxon>
        <taxon>Reticulomyxidae</taxon>
        <taxon>Reticulomyxa</taxon>
    </lineage>
</organism>
<dbReference type="Pfam" id="PF13516">
    <property type="entry name" value="LRR_6"/>
    <property type="match status" value="3"/>
</dbReference>
<dbReference type="SMART" id="SM00368">
    <property type="entry name" value="LRR_RI"/>
    <property type="match status" value="5"/>
</dbReference>
<evidence type="ECO:0000256" key="1">
    <source>
        <dbReference type="ARBA" id="ARBA00022614"/>
    </source>
</evidence>
<accession>X6M8L5</accession>
<keyword evidence="2" id="KW-0677">Repeat</keyword>
<feature type="region of interest" description="Disordered" evidence="4">
    <location>
        <begin position="569"/>
        <end position="603"/>
    </location>
</feature>
<evidence type="ECO:0000313" key="5">
    <source>
        <dbReference type="EMBL" id="ETO09812.1"/>
    </source>
</evidence>
<evidence type="ECO:0000256" key="3">
    <source>
        <dbReference type="ARBA" id="ARBA00038315"/>
    </source>
</evidence>